<accession>A0A9P9DT23</accession>
<feature type="compositionally biased region" description="Basic and acidic residues" evidence="1">
    <location>
        <begin position="94"/>
        <end position="104"/>
    </location>
</feature>
<evidence type="ECO:0000256" key="1">
    <source>
        <dbReference type="SAM" id="MobiDB-lite"/>
    </source>
</evidence>
<proteinExistence type="predicted"/>
<evidence type="ECO:0000313" key="3">
    <source>
        <dbReference type="Proteomes" id="UP000738349"/>
    </source>
</evidence>
<dbReference type="OrthoDB" id="3886346at2759"/>
<feature type="region of interest" description="Disordered" evidence="1">
    <location>
        <begin position="82"/>
        <end position="108"/>
    </location>
</feature>
<reference evidence="2" key="1">
    <citation type="journal article" date="2021" name="Nat. Commun.">
        <title>Genetic determinants of endophytism in the Arabidopsis root mycobiome.</title>
        <authorList>
            <person name="Mesny F."/>
            <person name="Miyauchi S."/>
            <person name="Thiergart T."/>
            <person name="Pickel B."/>
            <person name="Atanasova L."/>
            <person name="Karlsson M."/>
            <person name="Huettel B."/>
            <person name="Barry K.W."/>
            <person name="Haridas S."/>
            <person name="Chen C."/>
            <person name="Bauer D."/>
            <person name="Andreopoulos W."/>
            <person name="Pangilinan J."/>
            <person name="LaButti K."/>
            <person name="Riley R."/>
            <person name="Lipzen A."/>
            <person name="Clum A."/>
            <person name="Drula E."/>
            <person name="Henrissat B."/>
            <person name="Kohler A."/>
            <person name="Grigoriev I.V."/>
            <person name="Martin F.M."/>
            <person name="Hacquard S."/>
        </authorList>
    </citation>
    <scope>NUCLEOTIDE SEQUENCE</scope>
    <source>
        <strain evidence="2">MPI-CAGE-AT-0147</strain>
    </source>
</reference>
<gene>
    <name evidence="2" type="ORF">EDB81DRAFT_890213</name>
</gene>
<evidence type="ECO:0000313" key="2">
    <source>
        <dbReference type="EMBL" id="KAH7124763.1"/>
    </source>
</evidence>
<dbReference type="EMBL" id="JAGMUV010000021">
    <property type="protein sequence ID" value="KAH7124763.1"/>
    <property type="molecule type" value="Genomic_DNA"/>
</dbReference>
<comment type="caution">
    <text evidence="2">The sequence shown here is derived from an EMBL/GenBank/DDBJ whole genome shotgun (WGS) entry which is preliminary data.</text>
</comment>
<name>A0A9P9DT23_9HYPO</name>
<dbReference type="Proteomes" id="UP000738349">
    <property type="component" value="Unassembled WGS sequence"/>
</dbReference>
<keyword evidence="3" id="KW-1185">Reference proteome</keyword>
<dbReference type="AlphaFoldDB" id="A0A9P9DT23"/>
<protein>
    <submittedName>
        <fullName evidence="2">Uncharacterized protein</fullName>
    </submittedName>
</protein>
<organism evidence="2 3">
    <name type="scientific">Dactylonectria macrodidyma</name>
    <dbReference type="NCBI Taxonomy" id="307937"/>
    <lineage>
        <taxon>Eukaryota</taxon>
        <taxon>Fungi</taxon>
        <taxon>Dikarya</taxon>
        <taxon>Ascomycota</taxon>
        <taxon>Pezizomycotina</taxon>
        <taxon>Sordariomycetes</taxon>
        <taxon>Hypocreomycetidae</taxon>
        <taxon>Hypocreales</taxon>
        <taxon>Nectriaceae</taxon>
        <taxon>Dactylonectria</taxon>
    </lineage>
</organism>
<sequence>MTPGFGPGGTNDQPPDVYDRLGKSLEIVQNICEYDANQVLRDGDCNDEITKVQEQLTEVLKEAGELTKIQTRQPISMRRKISAGLKDGAATTPAKDEQPPKLEAAEPALNPNAPLEVVLTLSRLTTVVKFLVRGGAGCSRPLIRIYFA</sequence>